<dbReference type="OrthoDB" id="3795213at2759"/>
<protein>
    <recommendedName>
        <fullName evidence="3">DDE-1 domain-containing protein</fullName>
    </recommendedName>
</protein>
<feature type="non-terminal residue" evidence="1">
    <location>
        <position position="1"/>
    </location>
</feature>
<sequence length="70" mass="8041">FLEYCHRHKILIGIYPPYSTHTLQPLNVVIFKPLSIAYLKKLGERLFKHKGLVLVKKPNFFFAILGCLGG</sequence>
<evidence type="ECO:0000313" key="2">
    <source>
        <dbReference type="Proteomes" id="UP000800036"/>
    </source>
</evidence>
<reference evidence="1" key="1">
    <citation type="journal article" date="2020" name="Stud. Mycol.">
        <title>101 Dothideomycetes genomes: a test case for predicting lifestyles and emergence of pathogens.</title>
        <authorList>
            <person name="Haridas S."/>
            <person name="Albert R."/>
            <person name="Binder M."/>
            <person name="Bloem J."/>
            <person name="Labutti K."/>
            <person name="Salamov A."/>
            <person name="Andreopoulos B."/>
            <person name="Baker S."/>
            <person name="Barry K."/>
            <person name="Bills G."/>
            <person name="Bluhm B."/>
            <person name="Cannon C."/>
            <person name="Castanera R."/>
            <person name="Culley D."/>
            <person name="Daum C."/>
            <person name="Ezra D."/>
            <person name="Gonzalez J."/>
            <person name="Henrissat B."/>
            <person name="Kuo A."/>
            <person name="Liang C."/>
            <person name="Lipzen A."/>
            <person name="Lutzoni F."/>
            <person name="Magnuson J."/>
            <person name="Mondo S."/>
            <person name="Nolan M."/>
            <person name="Ohm R."/>
            <person name="Pangilinan J."/>
            <person name="Park H.-J."/>
            <person name="Ramirez L."/>
            <person name="Alfaro M."/>
            <person name="Sun H."/>
            <person name="Tritt A."/>
            <person name="Yoshinaga Y."/>
            <person name="Zwiers L.-H."/>
            <person name="Turgeon B."/>
            <person name="Goodwin S."/>
            <person name="Spatafora J."/>
            <person name="Crous P."/>
            <person name="Grigoriev I."/>
        </authorList>
    </citation>
    <scope>NUCLEOTIDE SEQUENCE</scope>
    <source>
        <strain evidence="1">CBS 107.79</strain>
    </source>
</reference>
<proteinExistence type="predicted"/>
<dbReference type="EMBL" id="ML976714">
    <property type="protein sequence ID" value="KAF1968994.1"/>
    <property type="molecule type" value="Genomic_DNA"/>
</dbReference>
<keyword evidence="2" id="KW-1185">Reference proteome</keyword>
<organism evidence="1 2">
    <name type="scientific">Bimuria novae-zelandiae CBS 107.79</name>
    <dbReference type="NCBI Taxonomy" id="1447943"/>
    <lineage>
        <taxon>Eukaryota</taxon>
        <taxon>Fungi</taxon>
        <taxon>Dikarya</taxon>
        <taxon>Ascomycota</taxon>
        <taxon>Pezizomycotina</taxon>
        <taxon>Dothideomycetes</taxon>
        <taxon>Pleosporomycetidae</taxon>
        <taxon>Pleosporales</taxon>
        <taxon>Massarineae</taxon>
        <taxon>Didymosphaeriaceae</taxon>
        <taxon>Bimuria</taxon>
    </lineage>
</organism>
<dbReference type="Proteomes" id="UP000800036">
    <property type="component" value="Unassembled WGS sequence"/>
</dbReference>
<name>A0A6A5UWA6_9PLEO</name>
<evidence type="ECO:0000313" key="1">
    <source>
        <dbReference type="EMBL" id="KAF1968994.1"/>
    </source>
</evidence>
<evidence type="ECO:0008006" key="3">
    <source>
        <dbReference type="Google" id="ProtNLM"/>
    </source>
</evidence>
<accession>A0A6A5UWA6</accession>
<gene>
    <name evidence="1" type="ORF">BU23DRAFT_478367</name>
</gene>
<dbReference type="AlphaFoldDB" id="A0A6A5UWA6"/>